<dbReference type="Gene3D" id="3.10.290.60">
    <property type="entry name" value="Ubiquitin-activating enzyme E1, UFD domain"/>
    <property type="match status" value="1"/>
</dbReference>
<keyword evidence="6" id="KW-0547">Nucleotide-binding</keyword>
<dbReference type="Pfam" id="PF09358">
    <property type="entry name" value="E1_UFD"/>
    <property type="match status" value="1"/>
</dbReference>
<dbReference type="FunFam" id="1.10.10.2660:FF:000001">
    <property type="entry name" value="Ubiquitin-activating enzyme E1 1"/>
    <property type="match status" value="1"/>
</dbReference>
<evidence type="ECO:0000259" key="11">
    <source>
        <dbReference type="Pfam" id="PF00899"/>
    </source>
</evidence>
<evidence type="ECO:0000256" key="8">
    <source>
        <dbReference type="ARBA" id="ARBA00022840"/>
    </source>
</evidence>
<feature type="active site" description="Glycyl thioester intermediate" evidence="10">
    <location>
        <position position="495"/>
    </location>
</feature>
<evidence type="ECO:0000256" key="4">
    <source>
        <dbReference type="ARBA" id="ARBA00012990"/>
    </source>
</evidence>
<feature type="domain" description="Ubiquitin-activating enzyme E1 C-terminal" evidence="12">
    <location>
        <begin position="818"/>
        <end position="864"/>
    </location>
</feature>
<dbReference type="InterPro" id="IPR045886">
    <property type="entry name" value="ThiF/MoeB/HesA"/>
</dbReference>
<evidence type="ECO:0000256" key="1">
    <source>
        <dbReference type="ARBA" id="ARBA00000488"/>
    </source>
</evidence>
<dbReference type="InterPro" id="IPR042449">
    <property type="entry name" value="Ub-E1_IAD_1"/>
</dbReference>
<dbReference type="PROSITE" id="PS00865">
    <property type="entry name" value="UBIQUITIN_ACTIVAT_2"/>
    <property type="match status" value="1"/>
</dbReference>
<gene>
    <name evidence="15" type="primary">Uba1</name>
    <name evidence="15" type="ORF">IBISTR_R06312</name>
</gene>
<feature type="domain" description="THIF-type NAD/FAD binding fold" evidence="11">
    <location>
        <begin position="314"/>
        <end position="781"/>
    </location>
</feature>
<dbReference type="EMBL" id="VZSZ01006296">
    <property type="protein sequence ID" value="NXA24095.1"/>
    <property type="molecule type" value="Genomic_DNA"/>
</dbReference>
<dbReference type="AlphaFoldDB" id="A0A7K7U4N3"/>
<dbReference type="Gene3D" id="3.50.50.80">
    <property type="entry name" value="Ubiquitin-activating enzyme E1, inactive adenylation domain, subdomain 1"/>
    <property type="match status" value="1"/>
</dbReference>
<dbReference type="FunFam" id="2.40.30.180:FF:000001">
    <property type="entry name" value="ubiquitin-like modifier-activating enzyme 1"/>
    <property type="match status" value="1"/>
</dbReference>
<dbReference type="GO" id="GO:0005737">
    <property type="term" value="C:cytoplasm"/>
    <property type="evidence" value="ECO:0007669"/>
    <property type="project" value="TreeGrafter"/>
</dbReference>
<dbReference type="InterPro" id="IPR033127">
    <property type="entry name" value="UBQ-activ_enz_E1_Cys_AS"/>
</dbReference>
<dbReference type="InterPro" id="IPR038252">
    <property type="entry name" value="UBA_E1_C_sf"/>
</dbReference>
<comment type="caution">
    <text evidence="15">The sequence shown here is derived from an EMBL/GenBank/DDBJ whole genome shotgun (WGS) entry which is preliminary data.</text>
</comment>
<name>A0A7K7U4N3_9CHAR</name>
<dbReference type="InterPro" id="IPR019572">
    <property type="entry name" value="UBA_E1_SCCH"/>
</dbReference>
<accession>A0A7K7U4N3</accession>
<evidence type="ECO:0000256" key="7">
    <source>
        <dbReference type="ARBA" id="ARBA00022786"/>
    </source>
</evidence>
<dbReference type="Pfam" id="PF16190">
    <property type="entry name" value="E1_FCCH"/>
    <property type="match status" value="1"/>
</dbReference>
<proteinExistence type="inferred from homology"/>
<feature type="domain" description="Ubiquitin-activating enzyme SCCH" evidence="13">
    <location>
        <begin position="501"/>
        <end position="747"/>
    </location>
</feature>
<dbReference type="Pfam" id="PF00899">
    <property type="entry name" value="ThiF"/>
    <property type="match status" value="2"/>
</dbReference>
<keyword evidence="5" id="KW-0436">Ligase</keyword>
<dbReference type="SUPFAM" id="SSF69572">
    <property type="entry name" value="Activating enzymes of the ubiquitin-like proteins"/>
    <property type="match status" value="2"/>
</dbReference>
<keyword evidence="7" id="KW-0833">Ubl conjugation pathway</keyword>
<dbReference type="GO" id="GO:0031510">
    <property type="term" value="C:SUMO activating enzyme complex"/>
    <property type="evidence" value="ECO:0007669"/>
    <property type="project" value="TreeGrafter"/>
</dbReference>
<dbReference type="Gene3D" id="1.10.10.2660">
    <property type="entry name" value="Ubiquitin-activating enzyme E1, SCCH domain"/>
    <property type="match status" value="1"/>
</dbReference>
<evidence type="ECO:0000313" key="15">
    <source>
        <dbReference type="EMBL" id="NXA24095.1"/>
    </source>
</evidence>
<evidence type="ECO:0000256" key="5">
    <source>
        <dbReference type="ARBA" id="ARBA00022598"/>
    </source>
</evidence>
<dbReference type="InterPro" id="IPR032418">
    <property type="entry name" value="E1_FCCH"/>
</dbReference>
<feature type="domain" description="THIF-type NAD/FAD binding fold" evidence="11">
    <location>
        <begin position="2"/>
        <end position="86"/>
    </location>
</feature>
<evidence type="ECO:0000256" key="6">
    <source>
        <dbReference type="ARBA" id="ARBA00022741"/>
    </source>
</evidence>
<evidence type="ECO:0000259" key="13">
    <source>
        <dbReference type="Pfam" id="PF10585"/>
    </source>
</evidence>
<dbReference type="Pfam" id="PF10585">
    <property type="entry name" value="UBA_E1_SCCH"/>
    <property type="match status" value="1"/>
</dbReference>
<evidence type="ECO:0000259" key="14">
    <source>
        <dbReference type="Pfam" id="PF16190"/>
    </source>
</evidence>
<dbReference type="InterPro" id="IPR042302">
    <property type="entry name" value="E1_FCCH_sf"/>
</dbReference>
<evidence type="ECO:0000256" key="2">
    <source>
        <dbReference type="ARBA" id="ARBA00004906"/>
    </source>
</evidence>
<protein>
    <recommendedName>
        <fullName evidence="4">E1 ubiquitin-activating enzyme</fullName>
        <ecNumber evidence="4">6.2.1.45</ecNumber>
    </recommendedName>
    <alternativeName>
        <fullName evidence="9">Ubiquitin-activating enzyme E1</fullName>
    </alternativeName>
</protein>
<dbReference type="Proteomes" id="UP000587655">
    <property type="component" value="Unassembled WGS sequence"/>
</dbReference>
<dbReference type="GO" id="GO:0016925">
    <property type="term" value="P:protein sumoylation"/>
    <property type="evidence" value="ECO:0007669"/>
    <property type="project" value="TreeGrafter"/>
</dbReference>
<dbReference type="PANTHER" id="PTHR10953:SF4">
    <property type="entry name" value="UBIQUITIN-ACTIVATING ENZYME E1 C-TERMINAL DOMAIN-CONTAINING PROTEIN"/>
    <property type="match status" value="1"/>
</dbReference>
<keyword evidence="8" id="KW-0067">ATP-binding</keyword>
<evidence type="ECO:0000313" key="16">
    <source>
        <dbReference type="Proteomes" id="UP000587655"/>
    </source>
</evidence>
<dbReference type="UniPathway" id="UPA00143"/>
<dbReference type="Gene3D" id="3.40.50.720">
    <property type="entry name" value="NAD(P)-binding Rossmann-like Domain"/>
    <property type="match status" value="1"/>
</dbReference>
<dbReference type="Gene3D" id="3.40.50.12550">
    <property type="entry name" value="Ubiquitin-activating enzyme E1, inactive adenylation domain, subdomain 2"/>
    <property type="match status" value="2"/>
</dbReference>
<feature type="non-terminal residue" evidence="15">
    <location>
        <position position="1"/>
    </location>
</feature>
<organism evidence="15 16">
    <name type="scientific">Ibidorhyncha struthersii</name>
    <dbReference type="NCBI Taxonomy" id="425643"/>
    <lineage>
        <taxon>Eukaryota</taxon>
        <taxon>Metazoa</taxon>
        <taxon>Chordata</taxon>
        <taxon>Craniata</taxon>
        <taxon>Vertebrata</taxon>
        <taxon>Euteleostomi</taxon>
        <taxon>Archelosauria</taxon>
        <taxon>Archosauria</taxon>
        <taxon>Dinosauria</taxon>
        <taxon>Saurischia</taxon>
        <taxon>Theropoda</taxon>
        <taxon>Coelurosauria</taxon>
        <taxon>Aves</taxon>
        <taxon>Neognathae</taxon>
        <taxon>Neoaves</taxon>
        <taxon>Charadriiformes</taxon>
        <taxon>Charadriidae</taxon>
        <taxon>Ibidorhyncha</taxon>
    </lineage>
</organism>
<comment type="similarity">
    <text evidence="3">Belongs to the ubiquitin-activating E1 family.</text>
</comment>
<dbReference type="GO" id="GO:0019948">
    <property type="term" value="F:SUMO activating enzyme activity"/>
    <property type="evidence" value="ECO:0007669"/>
    <property type="project" value="TreeGrafter"/>
</dbReference>
<sequence length="877" mass="97524">LQFLLGESDVGQNRAEVSQRVLAELNPRVVVAAHTGELSEAFLASFQVVVLTESPLEEQLRVGDFCHARGICFIVADAKGLAGQLFCDFGMRFVVEDPEEGDPACAIVQDISQGNPGVVTYRGAEDSHGHLFCDGDLVTFSGVEGMTELNNREPIPVRVLDAFRLEIGDTSSFSPYHHGGLVSQVRLPEVHSYEPLRRALVDPKIQVASPEELLRSRSPAGPGYGFTQLSGGIWWPREGTCYPPGDTGPGSRAGVRYRGTPLAPEPMGPRSPQAITGKFVPLDQWLYFDALECLALEGAARLTEEDCAPRGSRYDGQIAVFGAAFQEQLGCQKYLVVGAGAIGCELLKNFAMMGLAAGPGGDLTITDMDTVALSNLHRQLLYRTTDISKPKSVVAAAAVRRMNPDVRVTADQNQVGLATERLYRDDFFRRLDGVASALDTLEARTYLESRCFRCLTPLLDSGTEGPRGNVLAMVPHLTKPLAPASVPRDGTFPLCTLRYFPRTIQHTLQWARDEFEGLFQLPAEHVSRFMEDPAFPEQLPARKALEVLEQVQESLRERPRDWQDCLSWARRHWQSCYHNTIVQLLHNFPPEHETSPGVPFWSGDRSCPHPLTFDPENDTHLEYILAAAHLFAQVHKVPPCSDRAAAQAFLRSMVLPPFMPQDGLRIPLAEEEEEVQAPADSGWLVELTGDLVQRRQELLEGEETQVPLMEPIHFEKDNNIHMDFITAASNLRAENYGIPPADWLTSKRIAGRIVPAIITTTAAVAGLACLEVYKLVGGCRDLSRYRHSNLRLRDVGCQYRLPPRTAPLQYGGREWSCWDRLEMRAVGADGQEMTVQEVLDWLERTHGWTVTMLLHGYTVLYDGGKDEETRSWQRAQR</sequence>
<dbReference type="PRINTS" id="PR01849">
    <property type="entry name" value="UBIQUITINACT"/>
</dbReference>
<keyword evidence="16" id="KW-1185">Reference proteome</keyword>
<evidence type="ECO:0000259" key="12">
    <source>
        <dbReference type="Pfam" id="PF09358"/>
    </source>
</evidence>
<dbReference type="InterPro" id="IPR035985">
    <property type="entry name" value="Ubiquitin-activating_enz"/>
</dbReference>
<dbReference type="GO" id="GO:0016567">
    <property type="term" value="P:protein ubiquitination"/>
    <property type="evidence" value="ECO:0007669"/>
    <property type="project" value="UniProtKB-UniPathway"/>
</dbReference>
<evidence type="ECO:0000256" key="9">
    <source>
        <dbReference type="ARBA" id="ARBA00030371"/>
    </source>
</evidence>
<dbReference type="Gene3D" id="2.40.30.180">
    <property type="entry name" value="Ubiquitin-activating enzyme E1, FCCH domain"/>
    <property type="match status" value="1"/>
</dbReference>
<dbReference type="InterPro" id="IPR042063">
    <property type="entry name" value="Ubi_acti_E1_SCCH"/>
</dbReference>
<evidence type="ECO:0000256" key="3">
    <source>
        <dbReference type="ARBA" id="ARBA00005673"/>
    </source>
</evidence>
<dbReference type="InterPro" id="IPR000011">
    <property type="entry name" value="UBQ/SUMO-activ_enz_E1-like"/>
</dbReference>
<dbReference type="InterPro" id="IPR018965">
    <property type="entry name" value="Ub-activating_enz_E1_C"/>
</dbReference>
<dbReference type="GO" id="GO:0005524">
    <property type="term" value="F:ATP binding"/>
    <property type="evidence" value="ECO:0007669"/>
    <property type="project" value="UniProtKB-KW"/>
</dbReference>
<comment type="pathway">
    <text evidence="2">Protein modification; protein ubiquitination.</text>
</comment>
<dbReference type="InterPro" id="IPR000594">
    <property type="entry name" value="ThiF_NAD_FAD-bd"/>
</dbReference>
<dbReference type="EC" id="6.2.1.45" evidence="4"/>
<feature type="domain" description="Ubiquitin-activating enzyme E1 FCCH" evidence="14">
    <location>
        <begin position="115"/>
        <end position="186"/>
    </location>
</feature>
<comment type="catalytic activity">
    <reaction evidence="1">
        <text>ATP + ubiquitin + [E1 ubiquitin-activating enzyme]-L-cysteine = AMP + diphosphate + S-ubiquitinyl-[E1 ubiquitin-activating enzyme]-L-cysteine.</text>
        <dbReference type="EC" id="6.2.1.45"/>
    </reaction>
</comment>
<reference evidence="15 16" key="1">
    <citation type="submission" date="2019-09" db="EMBL/GenBank/DDBJ databases">
        <title>Bird 10,000 Genomes (B10K) Project - Family phase.</title>
        <authorList>
            <person name="Zhang G."/>
        </authorList>
    </citation>
    <scope>NUCLEOTIDE SEQUENCE [LARGE SCALE GENOMIC DNA]</scope>
    <source>
        <strain evidence="15">B10K-DU-030-25</strain>
    </source>
</reference>
<feature type="non-terminal residue" evidence="15">
    <location>
        <position position="877"/>
    </location>
</feature>
<dbReference type="PANTHER" id="PTHR10953">
    <property type="entry name" value="UBIQUITIN-ACTIVATING ENZYME E1"/>
    <property type="match status" value="1"/>
</dbReference>
<evidence type="ECO:0000256" key="10">
    <source>
        <dbReference type="PROSITE-ProRule" id="PRU10132"/>
    </source>
</evidence>